<dbReference type="InterPro" id="IPR036410">
    <property type="entry name" value="HSP_DnaJ_Cys-rich_dom_sf"/>
</dbReference>
<evidence type="ECO:0000256" key="6">
    <source>
        <dbReference type="SAM" id="MobiDB-lite"/>
    </source>
</evidence>
<dbReference type="PRINTS" id="PR00625">
    <property type="entry name" value="JDOMAIN"/>
</dbReference>
<dbReference type="PROSITE" id="PS00636">
    <property type="entry name" value="DNAJ_1"/>
    <property type="match status" value="1"/>
</dbReference>
<dbReference type="InterPro" id="IPR036869">
    <property type="entry name" value="J_dom_sf"/>
</dbReference>
<dbReference type="GO" id="GO:0051082">
    <property type="term" value="F:unfolded protein binding"/>
    <property type="evidence" value="ECO:0007669"/>
    <property type="project" value="InterPro"/>
</dbReference>
<dbReference type="SMART" id="SM00271">
    <property type="entry name" value="DnaJ"/>
    <property type="match status" value="1"/>
</dbReference>
<accession>A0A8S2JA22</accession>
<evidence type="ECO:0000256" key="4">
    <source>
        <dbReference type="ARBA" id="ARBA00022833"/>
    </source>
</evidence>
<dbReference type="CDD" id="cd10719">
    <property type="entry name" value="DnaJ_zf"/>
    <property type="match status" value="1"/>
</dbReference>
<feature type="region of interest" description="Disordered" evidence="6">
    <location>
        <begin position="295"/>
        <end position="322"/>
    </location>
</feature>
<dbReference type="Proteomes" id="UP000676336">
    <property type="component" value="Unassembled WGS sequence"/>
</dbReference>
<feature type="zinc finger region" description="CR-type" evidence="5">
    <location>
        <begin position="121"/>
        <end position="205"/>
    </location>
</feature>
<dbReference type="AlphaFoldDB" id="A0A8S2JA22"/>
<dbReference type="SUPFAM" id="SSF49493">
    <property type="entry name" value="HSP40/DnaJ peptide-binding domain"/>
    <property type="match status" value="1"/>
</dbReference>
<dbReference type="PANTHER" id="PTHR43888">
    <property type="entry name" value="DNAJ-LIKE-2, ISOFORM A-RELATED"/>
    <property type="match status" value="1"/>
</dbReference>
<dbReference type="FunFam" id="2.60.260.20:FF:000003">
    <property type="entry name" value="DnaJ subfamily A member 2"/>
    <property type="match status" value="1"/>
</dbReference>
<dbReference type="EMBL" id="CAJOBI010000072">
    <property type="protein sequence ID" value="CAF3790686.1"/>
    <property type="molecule type" value="Genomic_DNA"/>
</dbReference>
<gene>
    <name evidence="9" type="ORF">SMN809_LOCUS613</name>
</gene>
<dbReference type="InterPro" id="IPR044713">
    <property type="entry name" value="DNJA1/2-like"/>
</dbReference>
<feature type="compositionally biased region" description="Polar residues" evidence="6">
    <location>
        <begin position="312"/>
        <end position="322"/>
    </location>
</feature>
<feature type="domain" description="J" evidence="7">
    <location>
        <begin position="6"/>
        <end position="69"/>
    </location>
</feature>
<keyword evidence="2" id="KW-0677">Repeat</keyword>
<evidence type="ECO:0000259" key="7">
    <source>
        <dbReference type="PROSITE" id="PS50076"/>
    </source>
</evidence>
<dbReference type="GO" id="GO:0006457">
    <property type="term" value="P:protein folding"/>
    <property type="evidence" value="ECO:0007669"/>
    <property type="project" value="InterPro"/>
</dbReference>
<feature type="compositionally biased region" description="Basic and acidic residues" evidence="6">
    <location>
        <begin position="302"/>
        <end position="311"/>
    </location>
</feature>
<proteinExistence type="predicted"/>
<keyword evidence="3 5" id="KW-0863">Zinc-finger</keyword>
<dbReference type="Gene3D" id="2.60.260.20">
    <property type="entry name" value="Urease metallochaperone UreE, N-terminal domain"/>
    <property type="match status" value="1"/>
</dbReference>
<name>A0A8S2JA22_9BILA</name>
<dbReference type="SUPFAM" id="SSF57938">
    <property type="entry name" value="DnaJ/Hsp40 cysteine-rich domain"/>
    <property type="match status" value="1"/>
</dbReference>
<sequence>MVVDTKYYDILGVQPNATVDEIKKAYRKLALKLHPDKNGGNDPEQFKQLSQAYEALSDEKKRSLYDQFGEKGLKEGPNSDSSDPFDIFNMFFNGSFNNRQDNRGKNLVHQLSVSLEELYNGAVRKLALQKNVVCNKCEGIGGKKGAVSKCTTCNGSGFVVRINQIAPGMIQQMRSHCSDCEGQGKKIDAKDKCKTCDGKKIVRERKIIEVHIDKGEVIKPGDIKCILNEGMPVYRNPLEKGRLILHFDVKFPNKNEISPENISKLEILLPQRPQVSIPMDAEECVLLEFDPRQSQNSNRNNIYDKDDDHHQSGPTQVNCATH</sequence>
<evidence type="ECO:0000256" key="3">
    <source>
        <dbReference type="ARBA" id="ARBA00022771"/>
    </source>
</evidence>
<comment type="caution">
    <text evidence="9">The sequence shown here is derived from an EMBL/GenBank/DDBJ whole genome shotgun (WGS) entry which is preliminary data.</text>
</comment>
<reference evidence="9" key="1">
    <citation type="submission" date="2021-02" db="EMBL/GenBank/DDBJ databases">
        <authorList>
            <person name="Nowell W R."/>
        </authorList>
    </citation>
    <scope>NUCLEOTIDE SEQUENCE</scope>
</reference>
<keyword evidence="1 5" id="KW-0479">Metal-binding</keyword>
<dbReference type="Pfam" id="PF00684">
    <property type="entry name" value="DnaJ_CXXCXGXG"/>
    <property type="match status" value="1"/>
</dbReference>
<dbReference type="PROSITE" id="PS50076">
    <property type="entry name" value="DNAJ_2"/>
    <property type="match status" value="1"/>
</dbReference>
<dbReference type="InterPro" id="IPR001623">
    <property type="entry name" value="DnaJ_domain"/>
</dbReference>
<evidence type="ECO:0000256" key="1">
    <source>
        <dbReference type="ARBA" id="ARBA00022723"/>
    </source>
</evidence>
<organism evidence="9 10">
    <name type="scientific">Rotaria magnacalcarata</name>
    <dbReference type="NCBI Taxonomy" id="392030"/>
    <lineage>
        <taxon>Eukaryota</taxon>
        <taxon>Metazoa</taxon>
        <taxon>Spiralia</taxon>
        <taxon>Gnathifera</taxon>
        <taxon>Rotifera</taxon>
        <taxon>Eurotatoria</taxon>
        <taxon>Bdelloidea</taxon>
        <taxon>Philodinida</taxon>
        <taxon>Philodinidae</taxon>
        <taxon>Rotaria</taxon>
    </lineage>
</organism>
<dbReference type="Pfam" id="PF00226">
    <property type="entry name" value="DnaJ"/>
    <property type="match status" value="1"/>
</dbReference>
<dbReference type="InterPro" id="IPR001305">
    <property type="entry name" value="HSP_DnaJ_Cys-rich_dom"/>
</dbReference>
<dbReference type="Gene3D" id="1.10.287.110">
    <property type="entry name" value="DnaJ domain"/>
    <property type="match status" value="1"/>
</dbReference>
<dbReference type="FunFam" id="2.10.230.10:FF:000001">
    <property type="entry name" value="DnaJ subfamily A member 2"/>
    <property type="match status" value="1"/>
</dbReference>
<keyword evidence="4 5" id="KW-0862">Zinc</keyword>
<dbReference type="InterPro" id="IPR018253">
    <property type="entry name" value="DnaJ_domain_CS"/>
</dbReference>
<dbReference type="GO" id="GO:0008270">
    <property type="term" value="F:zinc ion binding"/>
    <property type="evidence" value="ECO:0007669"/>
    <property type="project" value="UniProtKB-KW"/>
</dbReference>
<dbReference type="CDD" id="cd06257">
    <property type="entry name" value="DnaJ"/>
    <property type="match status" value="1"/>
</dbReference>
<evidence type="ECO:0008006" key="11">
    <source>
        <dbReference type="Google" id="ProtNLM"/>
    </source>
</evidence>
<dbReference type="SUPFAM" id="SSF46565">
    <property type="entry name" value="Chaperone J-domain"/>
    <property type="match status" value="1"/>
</dbReference>
<evidence type="ECO:0000256" key="2">
    <source>
        <dbReference type="ARBA" id="ARBA00022737"/>
    </source>
</evidence>
<dbReference type="Gene3D" id="2.10.230.10">
    <property type="entry name" value="Heat shock protein DnaJ, cysteine-rich domain"/>
    <property type="match status" value="1"/>
</dbReference>
<evidence type="ECO:0000313" key="9">
    <source>
        <dbReference type="EMBL" id="CAF3790686.1"/>
    </source>
</evidence>
<dbReference type="PROSITE" id="PS51188">
    <property type="entry name" value="ZF_CR"/>
    <property type="match status" value="1"/>
</dbReference>
<feature type="domain" description="CR-type" evidence="8">
    <location>
        <begin position="121"/>
        <end position="205"/>
    </location>
</feature>
<protein>
    <recommendedName>
        <fullName evidence="11">DnaJ-like protein</fullName>
    </recommendedName>
</protein>
<evidence type="ECO:0000256" key="5">
    <source>
        <dbReference type="PROSITE-ProRule" id="PRU00546"/>
    </source>
</evidence>
<evidence type="ECO:0000313" key="10">
    <source>
        <dbReference type="Proteomes" id="UP000676336"/>
    </source>
</evidence>
<dbReference type="GO" id="GO:0030544">
    <property type="term" value="F:Hsp70 protein binding"/>
    <property type="evidence" value="ECO:0007669"/>
    <property type="project" value="InterPro"/>
</dbReference>
<dbReference type="InterPro" id="IPR008971">
    <property type="entry name" value="HSP40/DnaJ_pept-bd"/>
</dbReference>
<evidence type="ECO:0000259" key="8">
    <source>
        <dbReference type="PROSITE" id="PS51188"/>
    </source>
</evidence>